<organism evidence="7 8">
    <name type="scientific">Azonexus hydrophilus</name>
    <dbReference type="NCBI Taxonomy" id="418702"/>
    <lineage>
        <taxon>Bacteria</taxon>
        <taxon>Pseudomonadati</taxon>
        <taxon>Pseudomonadota</taxon>
        <taxon>Betaproteobacteria</taxon>
        <taxon>Rhodocyclales</taxon>
        <taxon>Azonexaceae</taxon>
        <taxon>Azonexus</taxon>
    </lineage>
</organism>
<evidence type="ECO:0000256" key="2">
    <source>
        <dbReference type="ARBA" id="ARBA00022475"/>
    </source>
</evidence>
<dbReference type="AlphaFoldDB" id="A0A1R1I1B4"/>
<keyword evidence="4 6" id="KW-1133">Transmembrane helix</keyword>
<feature type="transmembrane region" description="Helical" evidence="6">
    <location>
        <begin position="71"/>
        <end position="93"/>
    </location>
</feature>
<accession>A0A1R1I1B4</accession>
<dbReference type="OrthoDB" id="9181004at2"/>
<name>A0A1R1I1B4_9RHOO</name>
<dbReference type="Pfam" id="PF03626">
    <property type="entry name" value="COX4_pro"/>
    <property type="match status" value="1"/>
</dbReference>
<dbReference type="EMBL" id="MTHD01000005">
    <property type="protein sequence ID" value="OMG52531.1"/>
    <property type="molecule type" value="Genomic_DNA"/>
</dbReference>
<sequence length="98" mass="10480">MSFTENVAAGSHGTPAGTFRLWLVLIVATILTWQLGESRGGGLLTAIILGIAMIKGAVIAFDFMALRHAPLLWRCLLGGWLVLVCSLIGLAYWKGITP</sequence>
<keyword evidence="5 6" id="KW-0472">Membrane</keyword>
<evidence type="ECO:0000256" key="4">
    <source>
        <dbReference type="ARBA" id="ARBA00022989"/>
    </source>
</evidence>
<gene>
    <name evidence="7" type="ORF">BJN45_14685</name>
</gene>
<keyword evidence="2" id="KW-1003">Cell membrane</keyword>
<evidence type="ECO:0000256" key="5">
    <source>
        <dbReference type="ARBA" id="ARBA00023136"/>
    </source>
</evidence>
<evidence type="ECO:0000313" key="7">
    <source>
        <dbReference type="EMBL" id="OMG52531.1"/>
    </source>
</evidence>
<dbReference type="RefSeq" id="WP_076096532.1">
    <property type="nucleotide sequence ID" value="NZ_MTHD01000005.1"/>
</dbReference>
<evidence type="ECO:0000256" key="3">
    <source>
        <dbReference type="ARBA" id="ARBA00022692"/>
    </source>
</evidence>
<comment type="subcellular location">
    <subcellularLocation>
        <location evidence="1">Cell membrane</location>
        <topology evidence="1">Multi-pass membrane protein</topology>
    </subcellularLocation>
</comment>
<dbReference type="STRING" id="418702.BJN45_14685"/>
<dbReference type="GO" id="GO:0005886">
    <property type="term" value="C:plasma membrane"/>
    <property type="evidence" value="ECO:0007669"/>
    <property type="project" value="UniProtKB-SubCell"/>
</dbReference>
<evidence type="ECO:0000256" key="1">
    <source>
        <dbReference type="ARBA" id="ARBA00004651"/>
    </source>
</evidence>
<dbReference type="Proteomes" id="UP000187526">
    <property type="component" value="Unassembled WGS sequence"/>
</dbReference>
<evidence type="ECO:0000313" key="8">
    <source>
        <dbReference type="Proteomes" id="UP000187526"/>
    </source>
</evidence>
<feature type="transmembrane region" description="Helical" evidence="6">
    <location>
        <begin position="43"/>
        <end position="65"/>
    </location>
</feature>
<protein>
    <recommendedName>
        <fullName evidence="9">Cytochrome C oxidase subunit IV</fullName>
    </recommendedName>
</protein>
<evidence type="ECO:0000256" key="6">
    <source>
        <dbReference type="SAM" id="Phobius"/>
    </source>
</evidence>
<proteinExistence type="predicted"/>
<comment type="caution">
    <text evidence="7">The sequence shown here is derived from an EMBL/GenBank/DDBJ whole genome shotgun (WGS) entry which is preliminary data.</text>
</comment>
<feature type="transmembrane region" description="Helical" evidence="6">
    <location>
        <begin position="19"/>
        <end position="36"/>
    </location>
</feature>
<dbReference type="InterPro" id="IPR005171">
    <property type="entry name" value="Cyt_c_oxidase_su4_prok"/>
</dbReference>
<keyword evidence="3 6" id="KW-0812">Transmembrane</keyword>
<keyword evidence="8" id="KW-1185">Reference proteome</keyword>
<reference evidence="7 8" key="1">
    <citation type="submission" date="2016-10" db="EMBL/GenBank/DDBJ databases">
        <title>Alkaliphiles isolated from bioreactors.</title>
        <authorList>
            <person name="Salah Z."/>
            <person name="Rout S.P."/>
            <person name="Humphreys P.N."/>
        </authorList>
    </citation>
    <scope>NUCLEOTIDE SEQUENCE [LARGE SCALE GENOMIC DNA]</scope>
    <source>
        <strain evidence="7 8">ZS02</strain>
    </source>
</reference>
<evidence type="ECO:0008006" key="9">
    <source>
        <dbReference type="Google" id="ProtNLM"/>
    </source>
</evidence>